<reference evidence="2" key="1">
    <citation type="journal article" date="2015" name="J. Med. Entomol.">
        <title>A Deep Insight Into the Sialotranscriptome of the Chagas Disease Vector, Panstrongylus megistus (Hemiptera: Heteroptera).</title>
        <authorList>
            <person name="Ribeiro J.M."/>
            <person name="Schwarz A."/>
            <person name="Francischetti I.M."/>
        </authorList>
    </citation>
    <scope>NUCLEOTIDE SEQUENCE</scope>
    <source>
        <tissue evidence="2">Salivary glands</tissue>
    </source>
</reference>
<dbReference type="SMART" id="SM00516">
    <property type="entry name" value="SEC14"/>
    <property type="match status" value="1"/>
</dbReference>
<name>A0A069DRE7_9HEMI</name>
<dbReference type="PRINTS" id="PR00180">
    <property type="entry name" value="CRETINALDHBP"/>
</dbReference>
<dbReference type="SUPFAM" id="SSF46938">
    <property type="entry name" value="CRAL/TRIO N-terminal domain"/>
    <property type="match status" value="1"/>
</dbReference>
<dbReference type="PANTHER" id="PTHR10174">
    <property type="entry name" value="ALPHA-TOCOPHEROL TRANSFER PROTEIN-RELATED"/>
    <property type="match status" value="1"/>
</dbReference>
<dbReference type="GO" id="GO:1902936">
    <property type="term" value="F:phosphatidylinositol bisphosphate binding"/>
    <property type="evidence" value="ECO:0007669"/>
    <property type="project" value="TreeGrafter"/>
</dbReference>
<dbReference type="SUPFAM" id="SSF52087">
    <property type="entry name" value="CRAL/TRIO domain"/>
    <property type="match status" value="1"/>
</dbReference>
<accession>A0A069DRE7</accession>
<dbReference type="InterPro" id="IPR036273">
    <property type="entry name" value="CRAL/TRIO_N_dom_sf"/>
</dbReference>
<evidence type="ECO:0000313" key="2">
    <source>
        <dbReference type="EMBL" id="JAC86643.1"/>
    </source>
</evidence>
<feature type="domain" description="CRAL-TRIO" evidence="1">
    <location>
        <begin position="104"/>
        <end position="255"/>
    </location>
</feature>
<feature type="non-terminal residue" evidence="2">
    <location>
        <position position="1"/>
    </location>
</feature>
<dbReference type="EMBL" id="GBGD01002246">
    <property type="protein sequence ID" value="JAC86643.1"/>
    <property type="molecule type" value="mRNA"/>
</dbReference>
<dbReference type="InterPro" id="IPR036865">
    <property type="entry name" value="CRAL-TRIO_dom_sf"/>
</dbReference>
<dbReference type="PANTHER" id="PTHR10174:SF222">
    <property type="entry name" value="GH10083P-RELATED"/>
    <property type="match status" value="1"/>
</dbReference>
<proteinExistence type="evidence at transcript level"/>
<protein>
    <submittedName>
        <fullName evidence="2">Putative phosphatidylinositol transfer protein sec14</fullName>
    </submittedName>
</protein>
<dbReference type="InterPro" id="IPR001251">
    <property type="entry name" value="CRAL-TRIO_dom"/>
</dbReference>
<dbReference type="GO" id="GO:0016020">
    <property type="term" value="C:membrane"/>
    <property type="evidence" value="ECO:0007669"/>
    <property type="project" value="TreeGrafter"/>
</dbReference>
<evidence type="ECO:0000259" key="1">
    <source>
        <dbReference type="PROSITE" id="PS50191"/>
    </source>
</evidence>
<dbReference type="Pfam" id="PF00650">
    <property type="entry name" value="CRAL_TRIO"/>
    <property type="match status" value="1"/>
</dbReference>
<sequence length="310" mass="35952">LLAALNSAQKDRILEDVGYNAAQLNADVQQIKEWLHQQPHLPLSRLKENDHFFELYLTGCKGSLESVKRKLDNYYSFRATSELFDVRDPMVPGYLSVLRQCEFAFIPQTNSDGQRLFLGTFVDNDPENFDFLNLSRILVNRSEVYLRVGQYSTQNYVLFNCKGASPSFALKLRPSLLRDLIFLLEEILPVRILKFGFINTPTYVEVAVNNLIKPFLSSKLQQRFYVTSGDFEDILKYFSPDMLPSDYGGLSTNPTLKDYNDMWNEYDQLHREWYLNDLSEQNDESKRPNIDLPKNPYFGVHGSLKKLVID</sequence>
<dbReference type="CDD" id="cd00170">
    <property type="entry name" value="SEC14"/>
    <property type="match status" value="1"/>
</dbReference>
<dbReference type="AlphaFoldDB" id="A0A069DRE7"/>
<dbReference type="PROSITE" id="PS50191">
    <property type="entry name" value="CRAL_TRIO"/>
    <property type="match status" value="1"/>
</dbReference>
<organism evidence="2">
    <name type="scientific">Panstrongylus megistus</name>
    <dbReference type="NCBI Taxonomy" id="65343"/>
    <lineage>
        <taxon>Eukaryota</taxon>
        <taxon>Metazoa</taxon>
        <taxon>Ecdysozoa</taxon>
        <taxon>Arthropoda</taxon>
        <taxon>Hexapoda</taxon>
        <taxon>Insecta</taxon>
        <taxon>Pterygota</taxon>
        <taxon>Neoptera</taxon>
        <taxon>Paraneoptera</taxon>
        <taxon>Hemiptera</taxon>
        <taxon>Heteroptera</taxon>
        <taxon>Panheteroptera</taxon>
        <taxon>Cimicomorpha</taxon>
        <taxon>Reduviidae</taxon>
        <taxon>Triatominae</taxon>
        <taxon>Panstrongylus</taxon>
    </lineage>
</organism>
<dbReference type="Gene3D" id="3.40.525.10">
    <property type="entry name" value="CRAL-TRIO lipid binding domain"/>
    <property type="match status" value="1"/>
</dbReference>